<dbReference type="EMBL" id="QLTW01000002">
    <property type="protein sequence ID" value="MBT9144266.1"/>
    <property type="molecule type" value="Genomic_DNA"/>
</dbReference>
<dbReference type="Proteomes" id="UP000811545">
    <property type="component" value="Unassembled WGS sequence"/>
</dbReference>
<sequence>MSFKKERLESQIKKEIGEILIKDMGNPALTHTTVTGVEISPDLKHASIYLSTYGTPREKKLSVNIMNNNSPWIRRELAKRIRTRYIPDFTFFEDYSIEKGFRVDEILNEIKKGNQ</sequence>
<dbReference type="SUPFAM" id="SSF89919">
    <property type="entry name" value="Ribosome-binding factor A, RbfA"/>
    <property type="match status" value="1"/>
</dbReference>
<reference evidence="3 4" key="1">
    <citation type="journal article" date="2021" name="bioRxiv">
        <title>Unique metabolic strategies in Hadean analogues reveal hints for primordial physiology.</title>
        <authorList>
            <person name="Nobu M.K."/>
            <person name="Nakai R."/>
            <person name="Tamazawa S."/>
            <person name="Mori H."/>
            <person name="Toyoda A."/>
            <person name="Ijiri A."/>
            <person name="Suzuki S."/>
            <person name="Kurokawa K."/>
            <person name="Kamagata Y."/>
            <person name="Tamaki H."/>
        </authorList>
    </citation>
    <scope>NUCLEOTIDE SEQUENCE [LARGE SCALE GENOMIC DNA]</scope>
    <source>
        <strain evidence="3">BS525</strain>
    </source>
</reference>
<comment type="subunit">
    <text evidence="2">Monomer. Binds 30S ribosomal subunits, but not 50S ribosomal subunits or 70S ribosomes.</text>
</comment>
<dbReference type="Gene3D" id="3.30.300.20">
    <property type="match status" value="1"/>
</dbReference>
<dbReference type="Pfam" id="PF02033">
    <property type="entry name" value="RBFA"/>
    <property type="match status" value="1"/>
</dbReference>
<dbReference type="GO" id="GO:0043024">
    <property type="term" value="F:ribosomal small subunit binding"/>
    <property type="evidence" value="ECO:0007669"/>
    <property type="project" value="TreeGrafter"/>
</dbReference>
<dbReference type="InterPro" id="IPR000238">
    <property type="entry name" value="RbfA"/>
</dbReference>
<organism evidence="3 4">
    <name type="scientific">Psychracetigena formicireducens</name>
    <dbReference type="NCBI Taxonomy" id="2986056"/>
    <lineage>
        <taxon>Bacteria</taxon>
        <taxon>Bacillati</taxon>
        <taxon>Candidatus Lithacetigenota</taxon>
        <taxon>Candidatus Psychracetigena</taxon>
    </lineage>
</organism>
<comment type="similarity">
    <text evidence="2">Belongs to the RbfA family.</text>
</comment>
<gene>
    <name evidence="2 3" type="primary">rbfA</name>
    <name evidence="3" type="ORF">DDT42_00098</name>
</gene>
<dbReference type="InterPro" id="IPR023799">
    <property type="entry name" value="RbfA_dom_sf"/>
</dbReference>
<keyword evidence="2" id="KW-0963">Cytoplasm</keyword>
<dbReference type="GO" id="GO:0005829">
    <property type="term" value="C:cytosol"/>
    <property type="evidence" value="ECO:0007669"/>
    <property type="project" value="TreeGrafter"/>
</dbReference>
<dbReference type="InterPro" id="IPR015946">
    <property type="entry name" value="KH_dom-like_a/b"/>
</dbReference>
<keyword evidence="1 2" id="KW-0690">Ribosome biogenesis</keyword>
<evidence type="ECO:0000256" key="1">
    <source>
        <dbReference type="ARBA" id="ARBA00022517"/>
    </source>
</evidence>
<dbReference type="AlphaFoldDB" id="A0A9E2F3U1"/>
<comment type="caution">
    <text evidence="3">The sequence shown here is derived from an EMBL/GenBank/DDBJ whole genome shotgun (WGS) entry which is preliminary data.</text>
</comment>
<dbReference type="HAMAP" id="MF_00003">
    <property type="entry name" value="RbfA"/>
    <property type="match status" value="1"/>
</dbReference>
<protein>
    <recommendedName>
        <fullName evidence="2">Ribosome-binding factor A</fullName>
    </recommendedName>
</protein>
<dbReference type="PANTHER" id="PTHR33515:SF1">
    <property type="entry name" value="RIBOSOME-BINDING FACTOR A, CHLOROPLASTIC-RELATED"/>
    <property type="match status" value="1"/>
</dbReference>
<dbReference type="PANTHER" id="PTHR33515">
    <property type="entry name" value="RIBOSOME-BINDING FACTOR A, CHLOROPLASTIC-RELATED"/>
    <property type="match status" value="1"/>
</dbReference>
<evidence type="ECO:0000313" key="3">
    <source>
        <dbReference type="EMBL" id="MBT9144266.1"/>
    </source>
</evidence>
<comment type="function">
    <text evidence="2">One of several proteins that assist in the late maturation steps of the functional core of the 30S ribosomal subunit. Associates with free 30S ribosomal subunits (but not with 30S subunits that are part of 70S ribosomes or polysomes). Required for efficient processing of 16S rRNA. May interact with the 5'-terminal helix region of 16S rRNA.</text>
</comment>
<comment type="subcellular location">
    <subcellularLocation>
        <location evidence="2">Cytoplasm</location>
    </subcellularLocation>
</comment>
<dbReference type="NCBIfam" id="TIGR00082">
    <property type="entry name" value="rbfA"/>
    <property type="match status" value="1"/>
</dbReference>
<evidence type="ECO:0000256" key="2">
    <source>
        <dbReference type="HAMAP-Rule" id="MF_00003"/>
    </source>
</evidence>
<proteinExistence type="inferred from homology"/>
<accession>A0A9E2F3U1</accession>
<name>A0A9E2F3U1_PSYF1</name>
<evidence type="ECO:0000313" key="4">
    <source>
        <dbReference type="Proteomes" id="UP000811545"/>
    </source>
</evidence>
<dbReference type="GO" id="GO:0030490">
    <property type="term" value="P:maturation of SSU-rRNA"/>
    <property type="evidence" value="ECO:0007669"/>
    <property type="project" value="UniProtKB-UniRule"/>
</dbReference>